<protein>
    <recommendedName>
        <fullName evidence="3">Alpha-ribazole phosphatase</fullName>
    </recommendedName>
</protein>
<gene>
    <name evidence="1" type="ORF">A9O67_06675</name>
</gene>
<dbReference type="EMBL" id="LZDH01000056">
    <property type="protein sequence ID" value="OBS30665.1"/>
    <property type="molecule type" value="Genomic_DNA"/>
</dbReference>
<comment type="caution">
    <text evidence="1">The sequence shown here is derived from an EMBL/GenBank/DDBJ whole genome shotgun (WGS) entry which is preliminary data.</text>
</comment>
<dbReference type="InterPro" id="IPR013078">
    <property type="entry name" value="His_Pase_superF_clade-1"/>
</dbReference>
<proteinExistence type="predicted"/>
<evidence type="ECO:0008006" key="3">
    <source>
        <dbReference type="Google" id="ProtNLM"/>
    </source>
</evidence>
<accession>A0A1A6DV43</accession>
<dbReference type="InterPro" id="IPR029033">
    <property type="entry name" value="His_PPase_superfam"/>
</dbReference>
<evidence type="ECO:0000313" key="2">
    <source>
        <dbReference type="Proteomes" id="UP000091969"/>
    </source>
</evidence>
<keyword evidence="2" id="KW-1185">Reference proteome</keyword>
<dbReference type="STRING" id="1101373.A9O67_06675"/>
<dbReference type="Pfam" id="PF00300">
    <property type="entry name" value="His_Phos_1"/>
    <property type="match status" value="1"/>
</dbReference>
<dbReference type="SUPFAM" id="SSF53254">
    <property type="entry name" value="Phosphoglycerate mutase-like"/>
    <property type="match status" value="1"/>
</dbReference>
<dbReference type="AlphaFoldDB" id="A0A1A6DV43"/>
<dbReference type="Proteomes" id="UP000091969">
    <property type="component" value="Unassembled WGS sequence"/>
</dbReference>
<dbReference type="SMART" id="SM00855">
    <property type="entry name" value="PGAM"/>
    <property type="match status" value="1"/>
</dbReference>
<sequence length="213" mass="23337">MWGWRSGWACRPGGGAEAVRLWLVRHAATALPTGVCYGASDIPADPVATVEAARRLDAVLPARFGWRVSSLIRARQLAQALQARRPGLAAPVVDPNLGELDFGAWERLLWDDVPRAELDAWAADFTDYRPGGGESVRMLLRRVRHALRTAMADGVDDQVWITHAGVIRAVRYTLQWGSAAVPPDAGHWPRKAPAPGQWVCVALPDTREGWDLP</sequence>
<reference evidence="1 2" key="1">
    <citation type="submission" date="2016-06" db="EMBL/GenBank/DDBJ databases">
        <title>Genome sequence of Tepidimonas fonticaldi PL17.</title>
        <authorList>
            <person name="Pinnaka A.K."/>
        </authorList>
    </citation>
    <scope>NUCLEOTIDE SEQUENCE [LARGE SCALE GENOMIC DNA]</scope>
    <source>
        <strain evidence="1 2">PL17</strain>
    </source>
</reference>
<dbReference type="Gene3D" id="3.40.50.1240">
    <property type="entry name" value="Phosphoglycerate mutase-like"/>
    <property type="match status" value="1"/>
</dbReference>
<evidence type="ECO:0000313" key="1">
    <source>
        <dbReference type="EMBL" id="OBS30665.1"/>
    </source>
</evidence>
<organism evidence="1 2">
    <name type="scientific">Tepidimonas fonticaldi</name>
    <dbReference type="NCBI Taxonomy" id="1101373"/>
    <lineage>
        <taxon>Bacteria</taxon>
        <taxon>Pseudomonadati</taxon>
        <taxon>Pseudomonadota</taxon>
        <taxon>Betaproteobacteria</taxon>
        <taxon>Burkholderiales</taxon>
        <taxon>Tepidimonas</taxon>
    </lineage>
</organism>
<name>A0A1A6DV43_9BURK</name>